<proteinExistence type="predicted"/>
<evidence type="ECO:0000313" key="1">
    <source>
        <dbReference type="EMBL" id="QTP60915.1"/>
    </source>
</evidence>
<keyword evidence="2" id="KW-1185">Reference proteome</keyword>
<dbReference type="EMBL" id="CP053383">
    <property type="protein sequence ID" value="QTP60915.1"/>
    <property type="molecule type" value="Genomic_DNA"/>
</dbReference>
<organism evidence="1 2">
    <name type="scientific">Halomonas sulfidivorans</name>
    <dbReference type="NCBI Taxonomy" id="2733488"/>
    <lineage>
        <taxon>Bacteria</taxon>
        <taxon>Pseudomonadati</taxon>
        <taxon>Pseudomonadota</taxon>
        <taxon>Gammaproteobacteria</taxon>
        <taxon>Oceanospirillales</taxon>
        <taxon>Halomonadaceae</taxon>
        <taxon>Halomonas</taxon>
    </lineage>
</organism>
<sequence length="93" mass="9872">MLEHAAPLAMLLAGLLTHVLKKFLEVRQQMEALTLAMYLRARPYKTSLSVIGAGAGYLLIAEPSTPSLVAAFGVGYAADSMLEVVGARARAAR</sequence>
<protein>
    <recommendedName>
        <fullName evidence="3">Holin</fullName>
    </recommendedName>
</protein>
<gene>
    <name evidence="1" type="ORF">HNO53_20680</name>
</gene>
<accession>A0ABX7WLR2</accession>
<evidence type="ECO:0008006" key="3">
    <source>
        <dbReference type="Google" id="ProtNLM"/>
    </source>
</evidence>
<dbReference type="Proteomes" id="UP000671845">
    <property type="component" value="Chromosome"/>
</dbReference>
<evidence type="ECO:0000313" key="2">
    <source>
        <dbReference type="Proteomes" id="UP000671845"/>
    </source>
</evidence>
<name>A0ABX7WLR2_9GAMM</name>
<reference evidence="1 2" key="1">
    <citation type="journal article" date="2021" name="Front. Microbiol.">
        <title>Aerobic Denitrification and Heterotrophic Sulfur Oxidation in the Genus Halomonas Revealed by Six Novel Species Characterizations and Genome-Based Analysis.</title>
        <authorList>
            <person name="Wang L."/>
            <person name="Shao Z."/>
        </authorList>
    </citation>
    <scope>NUCLEOTIDE SEQUENCE [LARGE SCALE GENOMIC DNA]</scope>
    <source>
        <strain evidence="1 2">MCCC 1A13718</strain>
    </source>
</reference>
<dbReference type="RefSeq" id="WP_209474840.1">
    <property type="nucleotide sequence ID" value="NZ_CP053383.1"/>
</dbReference>